<dbReference type="SUPFAM" id="SSF52047">
    <property type="entry name" value="RNI-like"/>
    <property type="match status" value="1"/>
</dbReference>
<dbReference type="AlphaFoldDB" id="A0A9P7EG78"/>
<reference evidence="1" key="1">
    <citation type="journal article" date="2020" name="New Phytol.">
        <title>Comparative genomics reveals dynamic genome evolution in host specialist ectomycorrhizal fungi.</title>
        <authorList>
            <person name="Lofgren L.A."/>
            <person name="Nguyen N.H."/>
            <person name="Vilgalys R."/>
            <person name="Ruytinx J."/>
            <person name="Liao H.L."/>
            <person name="Branco S."/>
            <person name="Kuo A."/>
            <person name="LaButti K."/>
            <person name="Lipzen A."/>
            <person name="Andreopoulos W."/>
            <person name="Pangilinan J."/>
            <person name="Riley R."/>
            <person name="Hundley H."/>
            <person name="Na H."/>
            <person name="Barry K."/>
            <person name="Grigoriev I.V."/>
            <person name="Stajich J.E."/>
            <person name="Kennedy P.G."/>
        </authorList>
    </citation>
    <scope>NUCLEOTIDE SEQUENCE</scope>
    <source>
        <strain evidence="1">MN1</strain>
    </source>
</reference>
<proteinExistence type="predicted"/>
<dbReference type="EMBL" id="JABBWG010000008">
    <property type="protein sequence ID" value="KAG1820216.1"/>
    <property type="molecule type" value="Genomic_DNA"/>
</dbReference>
<protein>
    <submittedName>
        <fullName evidence="1">Uncharacterized protein</fullName>
    </submittedName>
</protein>
<accession>A0A9P7EG78</accession>
<name>A0A9P7EG78_9AGAM</name>
<organism evidence="1 2">
    <name type="scientific">Suillus subaureus</name>
    <dbReference type="NCBI Taxonomy" id="48587"/>
    <lineage>
        <taxon>Eukaryota</taxon>
        <taxon>Fungi</taxon>
        <taxon>Dikarya</taxon>
        <taxon>Basidiomycota</taxon>
        <taxon>Agaricomycotina</taxon>
        <taxon>Agaricomycetes</taxon>
        <taxon>Agaricomycetidae</taxon>
        <taxon>Boletales</taxon>
        <taxon>Suillineae</taxon>
        <taxon>Suillaceae</taxon>
        <taxon>Suillus</taxon>
    </lineage>
</organism>
<comment type="caution">
    <text evidence="1">The sequence shown here is derived from an EMBL/GenBank/DDBJ whole genome shotgun (WGS) entry which is preliminary data.</text>
</comment>
<sequence length="297" mass="32892">MPDLEQLTLQSLSTTSGDTGLCDKVPLTRLKSIALDIGATQTVISIFECLALPAGVKVALCIPQIEGSQSFSDIFSAMDRASDGPSPVVRSLRAIRISNNGFVVQFNTSVAFKSHHYDSWNPADDDIPLSIQFTCNPLAHVQPTIIFELCRIASQDRIHSMFLELLYDLPELFWRTGSAGLLDLQVIHLSRNSIRGLIEALSIDDIQGSVVAYPSLRVLELEGTNFRDHEPEDLQHVIEQRAERGARIHELRLVGCIKNLTVDQVRLLEEVGVNVDGHKEETCADPSRYGYAPGRLF</sequence>
<dbReference type="Proteomes" id="UP000807769">
    <property type="component" value="Unassembled WGS sequence"/>
</dbReference>
<evidence type="ECO:0000313" key="2">
    <source>
        <dbReference type="Proteomes" id="UP000807769"/>
    </source>
</evidence>
<dbReference type="OrthoDB" id="2692326at2759"/>
<evidence type="ECO:0000313" key="1">
    <source>
        <dbReference type="EMBL" id="KAG1820216.1"/>
    </source>
</evidence>
<gene>
    <name evidence="1" type="ORF">BJ212DRAFT_1338681</name>
</gene>
<keyword evidence="2" id="KW-1185">Reference proteome</keyword>
<dbReference type="GeneID" id="64629046"/>
<dbReference type="RefSeq" id="XP_041195487.1">
    <property type="nucleotide sequence ID" value="XM_041335029.1"/>
</dbReference>